<dbReference type="CDD" id="cd22343">
    <property type="entry name" value="PDDEXK_lambda_exonuclease-like"/>
    <property type="match status" value="1"/>
</dbReference>
<accession>A0ABQ9HCP4</accession>
<keyword evidence="2" id="KW-1185">Reference proteome</keyword>
<evidence type="ECO:0008006" key="3">
    <source>
        <dbReference type="Google" id="ProtNLM"/>
    </source>
</evidence>
<dbReference type="Proteomes" id="UP001159363">
    <property type="component" value="Chromosome 5"/>
</dbReference>
<dbReference type="Gene3D" id="3.90.320.10">
    <property type="match status" value="1"/>
</dbReference>
<comment type="caution">
    <text evidence="1">The sequence shown here is derived from an EMBL/GenBank/DDBJ whole genome shotgun (WGS) entry which is preliminary data.</text>
</comment>
<dbReference type="InterPro" id="IPR011604">
    <property type="entry name" value="PDDEXK-like_dom_sf"/>
</dbReference>
<reference evidence="1 2" key="1">
    <citation type="submission" date="2023-02" db="EMBL/GenBank/DDBJ databases">
        <title>LHISI_Scaffold_Assembly.</title>
        <authorList>
            <person name="Stuart O.P."/>
            <person name="Cleave R."/>
            <person name="Magrath M.J.L."/>
            <person name="Mikheyev A.S."/>
        </authorList>
    </citation>
    <scope>NUCLEOTIDE SEQUENCE [LARGE SCALE GENOMIC DNA]</scope>
    <source>
        <strain evidence="1">Daus_M_001</strain>
        <tissue evidence="1">Leg muscle</tissue>
    </source>
</reference>
<dbReference type="PANTHER" id="PTHR46609">
    <property type="entry name" value="EXONUCLEASE, PHAGE-TYPE/RECB, C-TERMINAL DOMAIN-CONTAINING PROTEIN"/>
    <property type="match status" value="1"/>
</dbReference>
<organism evidence="1 2">
    <name type="scientific">Dryococelus australis</name>
    <dbReference type="NCBI Taxonomy" id="614101"/>
    <lineage>
        <taxon>Eukaryota</taxon>
        <taxon>Metazoa</taxon>
        <taxon>Ecdysozoa</taxon>
        <taxon>Arthropoda</taxon>
        <taxon>Hexapoda</taxon>
        <taxon>Insecta</taxon>
        <taxon>Pterygota</taxon>
        <taxon>Neoptera</taxon>
        <taxon>Polyneoptera</taxon>
        <taxon>Phasmatodea</taxon>
        <taxon>Verophasmatodea</taxon>
        <taxon>Anareolatae</taxon>
        <taxon>Phasmatidae</taxon>
        <taxon>Eurycanthinae</taxon>
        <taxon>Dryococelus</taxon>
    </lineage>
</organism>
<dbReference type="InterPro" id="IPR051703">
    <property type="entry name" value="NF-kappa-B_Signaling_Reg"/>
</dbReference>
<dbReference type="InterPro" id="IPR011335">
    <property type="entry name" value="Restrct_endonuc-II-like"/>
</dbReference>
<dbReference type="SUPFAM" id="SSF52980">
    <property type="entry name" value="Restriction endonuclease-like"/>
    <property type="match status" value="1"/>
</dbReference>
<evidence type="ECO:0000313" key="1">
    <source>
        <dbReference type="EMBL" id="KAJ8882050.1"/>
    </source>
</evidence>
<gene>
    <name evidence="1" type="ORF">PR048_018538</name>
</gene>
<name>A0ABQ9HCP4_9NEOP</name>
<proteinExistence type="predicted"/>
<protein>
    <recommendedName>
        <fullName evidence="3">YqaJ viral recombinase domain-containing protein</fullName>
    </recommendedName>
</protein>
<dbReference type="EMBL" id="JARBHB010000006">
    <property type="protein sequence ID" value="KAJ8882050.1"/>
    <property type="molecule type" value="Genomic_DNA"/>
</dbReference>
<dbReference type="PANTHER" id="PTHR46609:SF8">
    <property type="entry name" value="YQAJ VIRAL RECOMBINASE DOMAIN-CONTAINING PROTEIN"/>
    <property type="match status" value="1"/>
</dbReference>
<sequence length="408" mass="45872">MDFGSVRLYIHIAAPFQGQCLGPRRQQKGKPFPVKFKAPPELVNWDAESTTRPSRRLQNYVKVLLETGPGGRDVTKWRSRAPVIYVECSSVRSGVKNFPPRWSLLAAECFSYLSPGVGVTSFRRAAVMQWSDYSSPAWANRARFPAGSIHDFRTWELCRTKPLVGNLPFPSPPCIPALLHFHLTPPSTLAQSSPSTVTADNQCAAGIGVFVRTTVESSLQVIELANFSVQFGRARRRNILAVKPQQAFRKVGRNLEWIVAKYGTNGSKYRDLKRGWLAASPDSLVGVDGIVEVECPYRASDLTPSQAAKITKNPSFYCNLENEGNLKLKNNHYYYYQVQGQLATADRTFRDFVVLTPCGMSVERIERDENFSRLMFEKLGSFYDNFLAPEILDSRKQRNMPIITTSPC</sequence>
<evidence type="ECO:0000313" key="2">
    <source>
        <dbReference type="Proteomes" id="UP001159363"/>
    </source>
</evidence>